<name>A0AAE2CK44_9LAMI</name>
<organism evidence="2 3">
    <name type="scientific">Sesamum alatum</name>
    <dbReference type="NCBI Taxonomy" id="300844"/>
    <lineage>
        <taxon>Eukaryota</taxon>
        <taxon>Viridiplantae</taxon>
        <taxon>Streptophyta</taxon>
        <taxon>Embryophyta</taxon>
        <taxon>Tracheophyta</taxon>
        <taxon>Spermatophyta</taxon>
        <taxon>Magnoliopsida</taxon>
        <taxon>eudicotyledons</taxon>
        <taxon>Gunneridae</taxon>
        <taxon>Pentapetalae</taxon>
        <taxon>asterids</taxon>
        <taxon>lamiids</taxon>
        <taxon>Lamiales</taxon>
        <taxon>Pedaliaceae</taxon>
        <taxon>Sesamum</taxon>
    </lineage>
</organism>
<dbReference type="Proteomes" id="UP001293254">
    <property type="component" value="Unassembled WGS sequence"/>
</dbReference>
<reference evidence="2" key="1">
    <citation type="submission" date="2020-06" db="EMBL/GenBank/DDBJ databases">
        <authorList>
            <person name="Li T."/>
            <person name="Hu X."/>
            <person name="Zhang T."/>
            <person name="Song X."/>
            <person name="Zhang H."/>
            <person name="Dai N."/>
            <person name="Sheng W."/>
            <person name="Hou X."/>
            <person name="Wei L."/>
        </authorList>
    </citation>
    <scope>NUCLEOTIDE SEQUENCE</scope>
    <source>
        <strain evidence="2">3651</strain>
        <tissue evidence="2">Leaf</tissue>
    </source>
</reference>
<sequence>MPRARASAARHVCRARVRLPARAALCRPRTVCCLGAQHPAHVRNILAVVRNDPHSVRSACAASLPAPAIVMHHSTTLGRTRPLPRLACRLVCQAKPVCPHLPKSADQLEDAGRKSTKPVRDICPKGATKGHLQGR</sequence>
<dbReference type="AlphaFoldDB" id="A0AAE2CK44"/>
<evidence type="ECO:0000313" key="3">
    <source>
        <dbReference type="Proteomes" id="UP001293254"/>
    </source>
</evidence>
<reference evidence="2" key="2">
    <citation type="journal article" date="2024" name="Plant">
        <title>Genomic evolution and insights into agronomic trait innovations of Sesamum species.</title>
        <authorList>
            <person name="Miao H."/>
            <person name="Wang L."/>
            <person name="Qu L."/>
            <person name="Liu H."/>
            <person name="Sun Y."/>
            <person name="Le M."/>
            <person name="Wang Q."/>
            <person name="Wei S."/>
            <person name="Zheng Y."/>
            <person name="Lin W."/>
            <person name="Duan Y."/>
            <person name="Cao H."/>
            <person name="Xiong S."/>
            <person name="Wang X."/>
            <person name="Wei L."/>
            <person name="Li C."/>
            <person name="Ma Q."/>
            <person name="Ju M."/>
            <person name="Zhao R."/>
            <person name="Li G."/>
            <person name="Mu C."/>
            <person name="Tian Q."/>
            <person name="Mei H."/>
            <person name="Zhang T."/>
            <person name="Gao T."/>
            <person name="Zhang H."/>
        </authorList>
    </citation>
    <scope>NUCLEOTIDE SEQUENCE</scope>
    <source>
        <strain evidence="2">3651</strain>
    </source>
</reference>
<dbReference type="EMBL" id="JACGWO010000006">
    <property type="protein sequence ID" value="KAK4425106.1"/>
    <property type="molecule type" value="Genomic_DNA"/>
</dbReference>
<evidence type="ECO:0000256" key="1">
    <source>
        <dbReference type="SAM" id="MobiDB-lite"/>
    </source>
</evidence>
<gene>
    <name evidence="2" type="ORF">Salat_1704400</name>
</gene>
<proteinExistence type="predicted"/>
<evidence type="ECO:0000313" key="2">
    <source>
        <dbReference type="EMBL" id="KAK4425106.1"/>
    </source>
</evidence>
<protein>
    <submittedName>
        <fullName evidence="2">Uncharacterized protein</fullName>
    </submittedName>
</protein>
<feature type="region of interest" description="Disordered" evidence="1">
    <location>
        <begin position="102"/>
        <end position="135"/>
    </location>
</feature>
<comment type="caution">
    <text evidence="2">The sequence shown here is derived from an EMBL/GenBank/DDBJ whole genome shotgun (WGS) entry which is preliminary data.</text>
</comment>
<accession>A0AAE2CK44</accession>
<feature type="compositionally biased region" description="Basic and acidic residues" evidence="1">
    <location>
        <begin position="110"/>
        <end position="123"/>
    </location>
</feature>
<keyword evidence="3" id="KW-1185">Reference proteome</keyword>